<dbReference type="Gene3D" id="3.30.1380.10">
    <property type="match status" value="1"/>
</dbReference>
<dbReference type="SUPFAM" id="SSF55166">
    <property type="entry name" value="Hedgehog/DD-peptidase"/>
    <property type="match status" value="1"/>
</dbReference>
<dbReference type="EMBL" id="VMSJ01000001">
    <property type="protein sequence ID" value="TVT29839.1"/>
    <property type="molecule type" value="Genomic_DNA"/>
</dbReference>
<evidence type="ECO:0000259" key="1">
    <source>
        <dbReference type="Pfam" id="PF13539"/>
    </source>
</evidence>
<protein>
    <submittedName>
        <fullName evidence="2">M15 family metallopeptidase</fullName>
    </submittedName>
</protein>
<dbReference type="AlphaFoldDB" id="A0A558AZY2"/>
<proteinExistence type="predicted"/>
<dbReference type="PANTHER" id="PTHR34385:SF1">
    <property type="entry name" value="PEPTIDOGLYCAN L-ALANYL-D-GLUTAMATE ENDOPEPTIDASE CWLK"/>
    <property type="match status" value="1"/>
</dbReference>
<dbReference type="InterPro" id="IPR009045">
    <property type="entry name" value="Zn_M74/Hedgehog-like"/>
</dbReference>
<reference evidence="2 3" key="1">
    <citation type="submission" date="2019-07" db="EMBL/GenBank/DDBJ databases">
        <title>Salinicoccus cyprini sp. nov., isolated from gastro-intestinal tract of mirror carp, Cyprinus carpio var. specularis, collected from Gobind Sagar Reservoir, Himachal Pradesh, India.</title>
        <authorList>
            <person name="Talwar C."/>
            <person name="Singh A.K."/>
            <person name="Lal R."/>
            <person name="Negi R.K."/>
        </authorList>
    </citation>
    <scope>NUCLEOTIDE SEQUENCE [LARGE SCALE GENOMIC DNA]</scope>
    <source>
        <strain evidence="2 3">CT19</strain>
    </source>
</reference>
<dbReference type="Proteomes" id="UP000315103">
    <property type="component" value="Unassembled WGS sequence"/>
</dbReference>
<feature type="domain" description="Peptidase M15C" evidence="1">
    <location>
        <begin position="95"/>
        <end position="163"/>
    </location>
</feature>
<sequence>MLFADLDDITIDGKNDDVVIDNKNKDEDKEKIELDFEEMPDALHPEVEKKAEALEEKAEEKDIDITITSGFRSFEAQDALYSKGRSLPGQVVTNARGGESYHNYGLAIDYAIEADGEVIWNTDYDGNDNGKSDWFEVADIAKDLGFEWGGDWESFKDYPHLEMTFDYSIRELQKEYEDQL</sequence>
<evidence type="ECO:0000313" key="3">
    <source>
        <dbReference type="Proteomes" id="UP000315103"/>
    </source>
</evidence>
<organism evidence="2 3">
    <name type="scientific">Salinicoccus cyprini</name>
    <dbReference type="NCBI Taxonomy" id="2493691"/>
    <lineage>
        <taxon>Bacteria</taxon>
        <taxon>Bacillati</taxon>
        <taxon>Bacillota</taxon>
        <taxon>Bacilli</taxon>
        <taxon>Bacillales</taxon>
        <taxon>Staphylococcaceae</taxon>
        <taxon>Salinicoccus</taxon>
    </lineage>
</organism>
<dbReference type="Pfam" id="PF13539">
    <property type="entry name" value="Peptidase_M15_4"/>
    <property type="match status" value="1"/>
</dbReference>
<comment type="caution">
    <text evidence="2">The sequence shown here is derived from an EMBL/GenBank/DDBJ whole genome shotgun (WGS) entry which is preliminary data.</text>
</comment>
<dbReference type="InterPro" id="IPR039561">
    <property type="entry name" value="Peptidase_M15C"/>
</dbReference>
<evidence type="ECO:0000313" key="2">
    <source>
        <dbReference type="EMBL" id="TVT29839.1"/>
    </source>
</evidence>
<dbReference type="CDD" id="cd14845">
    <property type="entry name" value="L-Ala-D-Glu_peptidase_like"/>
    <property type="match status" value="1"/>
</dbReference>
<gene>
    <name evidence="2" type="ORF">FO441_00120</name>
</gene>
<accession>A0A558AZY2</accession>
<dbReference type="InterPro" id="IPR052179">
    <property type="entry name" value="DD-CPase-like"/>
</dbReference>
<keyword evidence="3" id="KW-1185">Reference proteome</keyword>
<name>A0A558AZY2_9STAP</name>
<dbReference type="GO" id="GO:0008233">
    <property type="term" value="F:peptidase activity"/>
    <property type="evidence" value="ECO:0007669"/>
    <property type="project" value="InterPro"/>
</dbReference>
<dbReference type="PANTHER" id="PTHR34385">
    <property type="entry name" value="D-ALANYL-D-ALANINE CARBOXYPEPTIDASE"/>
    <property type="match status" value="1"/>
</dbReference>
<dbReference type="OrthoDB" id="9799970at2"/>